<feature type="non-terminal residue" evidence="1">
    <location>
        <position position="1"/>
    </location>
</feature>
<comment type="caution">
    <text evidence="1">The sequence shown here is derived from an EMBL/GenBank/DDBJ whole genome shotgun (WGS) entry which is preliminary data.</text>
</comment>
<evidence type="ECO:0000313" key="2">
    <source>
        <dbReference type="Proteomes" id="UP001479290"/>
    </source>
</evidence>
<name>A0AAW2B5T2_CULAL</name>
<dbReference type="SUPFAM" id="SSF52540">
    <property type="entry name" value="P-loop containing nucleoside triphosphate hydrolases"/>
    <property type="match status" value="1"/>
</dbReference>
<gene>
    <name evidence="1" type="ORF">ABG768_000170</name>
</gene>
<sequence length="264" mass="29533">QREVLKKKLEDFTLDSPDVKKINILVAGQIGAGKSSFINSIDSAFQGRITSRALVNSSAGGRSFTKNLKGFTIKSGKKSLPFVFNDIMGLEPDQLTGSHIEDLISAMFGNGYKFNQKQTPTYKDQHYTCDPTLSDQAFCLVYVIAAETVQFTDERLNKLKITENERAKGIPQVIVMTKVDTACPLVKNNLRKIYSSKKIKEKMELCSTKTGVPLTNIFPVKNYHEEIDTEDDIDFLLLKALEQIVQIANVRLKDSTDKNDSVVK</sequence>
<dbReference type="GO" id="GO:0006955">
    <property type="term" value="P:immune response"/>
    <property type="evidence" value="ECO:0007669"/>
    <property type="project" value="TreeGrafter"/>
</dbReference>
<dbReference type="PANTHER" id="PTHR14241:SF1">
    <property type="entry name" value="INTERFERON-INDUCED PROTEIN 44-RELATED"/>
    <property type="match status" value="1"/>
</dbReference>
<organism evidence="1 2">
    <name type="scientific">Culter alburnus</name>
    <name type="common">Topmouth culter</name>
    <dbReference type="NCBI Taxonomy" id="194366"/>
    <lineage>
        <taxon>Eukaryota</taxon>
        <taxon>Metazoa</taxon>
        <taxon>Chordata</taxon>
        <taxon>Craniata</taxon>
        <taxon>Vertebrata</taxon>
        <taxon>Euteleostomi</taxon>
        <taxon>Actinopterygii</taxon>
        <taxon>Neopterygii</taxon>
        <taxon>Teleostei</taxon>
        <taxon>Ostariophysi</taxon>
        <taxon>Cypriniformes</taxon>
        <taxon>Xenocyprididae</taxon>
        <taxon>Xenocypridinae</taxon>
        <taxon>Culter</taxon>
    </lineage>
</organism>
<dbReference type="Gene3D" id="3.40.50.300">
    <property type="entry name" value="P-loop containing nucleotide triphosphate hydrolases"/>
    <property type="match status" value="1"/>
</dbReference>
<dbReference type="Proteomes" id="UP001479290">
    <property type="component" value="Unassembled WGS sequence"/>
</dbReference>
<dbReference type="PANTHER" id="PTHR14241">
    <property type="entry name" value="INTERFERON-INDUCED PROTEIN 44"/>
    <property type="match status" value="1"/>
</dbReference>
<accession>A0AAW2B5T2</accession>
<dbReference type="EMBL" id="JAWDJR010000001">
    <property type="protein sequence ID" value="KAK9980576.1"/>
    <property type="molecule type" value="Genomic_DNA"/>
</dbReference>
<keyword evidence="2" id="KW-1185">Reference proteome</keyword>
<dbReference type="AlphaFoldDB" id="A0AAW2B5T2"/>
<dbReference type="InterPro" id="IPR027417">
    <property type="entry name" value="P-loop_NTPase"/>
</dbReference>
<protein>
    <recommendedName>
        <fullName evidence="3">G domain-containing protein</fullName>
    </recommendedName>
</protein>
<evidence type="ECO:0000313" key="1">
    <source>
        <dbReference type="EMBL" id="KAK9980576.1"/>
    </source>
</evidence>
<evidence type="ECO:0008006" key="3">
    <source>
        <dbReference type="Google" id="ProtNLM"/>
    </source>
</evidence>
<reference evidence="1 2" key="1">
    <citation type="submission" date="2024-05" db="EMBL/GenBank/DDBJ databases">
        <title>A high-quality chromosomal-level genome assembly of Topmouth culter (Culter alburnus).</title>
        <authorList>
            <person name="Zhao H."/>
        </authorList>
    </citation>
    <scope>NUCLEOTIDE SEQUENCE [LARGE SCALE GENOMIC DNA]</scope>
    <source>
        <strain evidence="1">CATC2023</strain>
        <tissue evidence="1">Muscle</tissue>
    </source>
</reference>
<proteinExistence type="predicted"/>